<dbReference type="Proteomes" id="UP000315369">
    <property type="component" value="Unassembled WGS sequence"/>
</dbReference>
<name>A0A540WPH8_9BACT</name>
<comment type="subcellular location">
    <subcellularLocation>
        <location evidence="1">Membrane</location>
        <topology evidence="1">Single-pass membrane protein</topology>
    </subcellularLocation>
</comment>
<dbReference type="Pfam" id="PF01145">
    <property type="entry name" value="Band_7"/>
    <property type="match status" value="1"/>
</dbReference>
<protein>
    <submittedName>
        <fullName evidence="4">Slipin family protein</fullName>
    </submittedName>
</protein>
<feature type="domain" description="Band 7" evidence="3">
    <location>
        <begin position="142"/>
        <end position="303"/>
    </location>
</feature>
<evidence type="ECO:0000256" key="1">
    <source>
        <dbReference type="ARBA" id="ARBA00004167"/>
    </source>
</evidence>
<evidence type="ECO:0000313" key="4">
    <source>
        <dbReference type="EMBL" id="TQF10919.1"/>
    </source>
</evidence>
<proteinExistence type="inferred from homology"/>
<dbReference type="SMART" id="SM00244">
    <property type="entry name" value="PHB"/>
    <property type="match status" value="1"/>
</dbReference>
<organism evidence="4 5">
    <name type="scientific">Myxococcus llanfairpwllgwyngyllgogerychwyrndrobwllllantysiliogogogochensis</name>
    <dbReference type="NCBI Taxonomy" id="2590453"/>
    <lineage>
        <taxon>Bacteria</taxon>
        <taxon>Pseudomonadati</taxon>
        <taxon>Myxococcota</taxon>
        <taxon>Myxococcia</taxon>
        <taxon>Myxococcales</taxon>
        <taxon>Cystobacterineae</taxon>
        <taxon>Myxococcaceae</taxon>
        <taxon>Myxococcus</taxon>
    </lineage>
</organism>
<dbReference type="SUPFAM" id="SSF117892">
    <property type="entry name" value="Band 7/SPFH domain"/>
    <property type="match status" value="1"/>
</dbReference>
<dbReference type="OrthoDB" id="5501731at2"/>
<comment type="caution">
    <text evidence="4">The sequence shown here is derived from an EMBL/GenBank/DDBJ whole genome shotgun (WGS) entry which is preliminary data.</text>
</comment>
<gene>
    <name evidence="4" type="ORF">FJV41_37060</name>
</gene>
<dbReference type="EMBL" id="VIFM01000221">
    <property type="protein sequence ID" value="TQF10919.1"/>
    <property type="molecule type" value="Genomic_DNA"/>
</dbReference>
<dbReference type="InterPro" id="IPR043202">
    <property type="entry name" value="Band-7_stomatin-like"/>
</dbReference>
<accession>A0A540WPH8</accession>
<evidence type="ECO:0000259" key="3">
    <source>
        <dbReference type="SMART" id="SM00244"/>
    </source>
</evidence>
<keyword evidence="5" id="KW-1185">Reference proteome</keyword>
<dbReference type="CDD" id="cd13438">
    <property type="entry name" value="SPFH_eoslipins_u2"/>
    <property type="match status" value="1"/>
</dbReference>
<dbReference type="PANTHER" id="PTHR10264">
    <property type="entry name" value="BAND 7 PROTEIN-RELATED"/>
    <property type="match status" value="1"/>
</dbReference>
<dbReference type="PANTHER" id="PTHR10264:SF83">
    <property type="entry name" value="BLL5629 PROTEIN"/>
    <property type="match status" value="1"/>
</dbReference>
<dbReference type="AlphaFoldDB" id="A0A540WPH8"/>
<dbReference type="GO" id="GO:0005886">
    <property type="term" value="C:plasma membrane"/>
    <property type="evidence" value="ECO:0007669"/>
    <property type="project" value="InterPro"/>
</dbReference>
<sequence length="374" mass="41373">MSFFQRVDVVQHERAFVLVDEVPTRYLAPGRYRLTYPFRNVRIVRVATGMPLTNLDTELLALVPPSDLQVLELGPTERAMLYHRGRPTMWLGRGQHQVWTVERLPGRDSVPASSAVSIERLDTSGVATAPLQDDVRAKVPASDYVEATATEGSVVLRYVDGTLDAVLPAGRHAAWTVARKVQLAVIDLRERLLHVTGQEVMTKDRVTLRLNLSTAFRVADARRLAVVARAPDDILYLAMQLAARESVATRTLDELLASREAVAEDLFAQVKERAESVGLELLRFGIKDVVLPGEMKELLNRVIQAQKEAEANVITRREETAATRSMAQTAKVLAENPLLVRLKELEAYKDLAAKVGQVHLVLGEGAVPSLQLKG</sequence>
<dbReference type="RefSeq" id="WP_141647324.1">
    <property type="nucleotide sequence ID" value="NZ_VIFM01000221.1"/>
</dbReference>
<dbReference type="InterPro" id="IPR001107">
    <property type="entry name" value="Band_7"/>
</dbReference>
<comment type="similarity">
    <text evidence="2">Belongs to the band 7/mec-2 family.</text>
</comment>
<dbReference type="Gene3D" id="6.10.250.2090">
    <property type="match status" value="1"/>
</dbReference>
<dbReference type="Gene3D" id="3.30.479.30">
    <property type="entry name" value="Band 7 domain"/>
    <property type="match status" value="1"/>
</dbReference>
<evidence type="ECO:0000313" key="5">
    <source>
        <dbReference type="Proteomes" id="UP000315369"/>
    </source>
</evidence>
<dbReference type="InterPro" id="IPR036013">
    <property type="entry name" value="Band_7/SPFH_dom_sf"/>
</dbReference>
<reference evidence="4 5" key="1">
    <citation type="submission" date="2019-06" db="EMBL/GenBank/DDBJ databases">
        <authorList>
            <person name="Livingstone P."/>
            <person name="Whitworth D."/>
        </authorList>
    </citation>
    <scope>NUCLEOTIDE SEQUENCE [LARGE SCALE GENOMIC DNA]</scope>
    <source>
        <strain evidence="4 5">AM401</strain>
    </source>
</reference>
<evidence type="ECO:0000256" key="2">
    <source>
        <dbReference type="ARBA" id="ARBA00008164"/>
    </source>
</evidence>